<dbReference type="EMBL" id="LTAY01000039">
    <property type="protein sequence ID" value="OPX47705.1"/>
    <property type="molecule type" value="Genomic_DNA"/>
</dbReference>
<gene>
    <name evidence="2" type="ORF">CLTHE_16850</name>
</gene>
<protein>
    <submittedName>
        <fullName evidence="2">Uncharacterized protein</fullName>
    </submittedName>
</protein>
<dbReference type="Proteomes" id="UP000191448">
    <property type="component" value="Unassembled WGS sequence"/>
</dbReference>
<keyword evidence="1" id="KW-1133">Transmembrane helix</keyword>
<keyword evidence="1" id="KW-0812">Transmembrane</keyword>
<dbReference type="AlphaFoldDB" id="A0A1V4SUW5"/>
<comment type="caution">
    <text evidence="2">The sequence shown here is derived from an EMBL/GenBank/DDBJ whole genome shotgun (WGS) entry which is preliminary data.</text>
</comment>
<evidence type="ECO:0000256" key="1">
    <source>
        <dbReference type="SAM" id="Phobius"/>
    </source>
</evidence>
<evidence type="ECO:0000313" key="2">
    <source>
        <dbReference type="EMBL" id="OPX47705.1"/>
    </source>
</evidence>
<keyword evidence="1" id="KW-0472">Membrane</keyword>
<feature type="transmembrane region" description="Helical" evidence="1">
    <location>
        <begin position="93"/>
        <end position="114"/>
    </location>
</feature>
<proteinExistence type="predicted"/>
<organism evidence="2 3">
    <name type="scientific">Clostridium thermobutyricum DSM 4928</name>
    <dbReference type="NCBI Taxonomy" id="1121339"/>
    <lineage>
        <taxon>Bacteria</taxon>
        <taxon>Bacillati</taxon>
        <taxon>Bacillota</taxon>
        <taxon>Clostridia</taxon>
        <taxon>Eubacteriales</taxon>
        <taxon>Clostridiaceae</taxon>
        <taxon>Clostridium</taxon>
    </lineage>
</organism>
<evidence type="ECO:0000313" key="3">
    <source>
        <dbReference type="Proteomes" id="UP000191448"/>
    </source>
</evidence>
<reference evidence="2 3" key="1">
    <citation type="submission" date="2016-02" db="EMBL/GenBank/DDBJ databases">
        <title>Genome sequence of Clostridium thermobutyricum DSM 4928.</title>
        <authorList>
            <person name="Poehlein A."/>
            <person name="Daniel R."/>
        </authorList>
    </citation>
    <scope>NUCLEOTIDE SEQUENCE [LARGE SCALE GENOMIC DNA]</scope>
    <source>
        <strain evidence="2 3">DSM 4928</strain>
    </source>
</reference>
<accession>A0A1V4SUW5</accession>
<dbReference type="RefSeq" id="WP_080022860.1">
    <property type="nucleotide sequence ID" value="NZ_LTAY01000039.1"/>
</dbReference>
<name>A0A1V4SUW5_9CLOT</name>
<feature type="transmembrane region" description="Helical" evidence="1">
    <location>
        <begin position="63"/>
        <end position="84"/>
    </location>
</feature>
<sequence>MTYEFKIPKDIGQFDVKIIEDEYFDIPKNIENIKEILEKNKIDIIKEDVGDIDSDENLFFNKMSFIVTMIAVCPPVGLVLMYAYGKNTVKNKIIVTILILIIDIIILCLIVYFLRKFIN</sequence>